<evidence type="ECO:0000256" key="7">
    <source>
        <dbReference type="ARBA" id="ARBA00022692"/>
    </source>
</evidence>
<dbReference type="InterPro" id="IPR026050">
    <property type="entry name" value="C1GALT1/C1GALT1_chp1"/>
</dbReference>
<organism evidence="14 15">
    <name type="scientific">Strongyloides papillosus</name>
    <name type="common">Intestinal threadworm</name>
    <dbReference type="NCBI Taxonomy" id="174720"/>
    <lineage>
        <taxon>Eukaryota</taxon>
        <taxon>Metazoa</taxon>
        <taxon>Ecdysozoa</taxon>
        <taxon>Nematoda</taxon>
        <taxon>Chromadorea</taxon>
        <taxon>Rhabditida</taxon>
        <taxon>Tylenchina</taxon>
        <taxon>Panagrolaimomorpha</taxon>
        <taxon>Strongyloidoidea</taxon>
        <taxon>Strongyloididae</taxon>
        <taxon>Strongyloides</taxon>
    </lineage>
</organism>
<comment type="pathway">
    <text evidence="2">Protein modification; protein glycosylation.</text>
</comment>
<keyword evidence="10 12" id="KW-1133">Transmembrane helix</keyword>
<dbReference type="UniPathway" id="UPA00378"/>
<protein>
    <recommendedName>
        <fullName evidence="4">N-acetylgalactosaminide beta-1,3-galactosyltransferase</fullName>
        <ecNumber evidence="4">2.4.1.122</ecNumber>
    </recommendedName>
</protein>
<dbReference type="Pfam" id="PF02434">
    <property type="entry name" value="Fringe"/>
    <property type="match status" value="1"/>
</dbReference>
<feature type="transmembrane region" description="Helical" evidence="12">
    <location>
        <begin position="7"/>
        <end position="26"/>
    </location>
</feature>
<dbReference type="WBParaSite" id="SPAL_0001317900.3">
    <property type="protein sequence ID" value="SPAL_0001317900.3"/>
    <property type="gene ID" value="SPAL_0001317900"/>
</dbReference>
<evidence type="ECO:0000256" key="2">
    <source>
        <dbReference type="ARBA" id="ARBA00004922"/>
    </source>
</evidence>
<dbReference type="PANTHER" id="PTHR23033:SF14">
    <property type="entry name" value="GLYCOPROTEIN-N-ACETYLGALACTOSAMINE 3-BETA-GALACTOSYLTRANSFERASE 1-RELATED"/>
    <property type="match status" value="1"/>
</dbReference>
<sequence length="359" mass="41933">MTFFMRSLILITLKLLFFITYLLIFTQRNYTENDIMYEEEGNFDDNQTGMFLIFMTIVIKNIVDFTEIANELKNDVSIFCLIHTSPKYKESRAIHLKNTWLKRCNDYLFVSTENDQTLPSIKGFRRDGYQFSNARMRKGLTYVYEKFGDKYDWIFKADDDTYAIMENIRMFVINRDPSEGHYYGFKLKIKDYYGHKIKYMSGGGYLISKGALKKLVTVAFKNPKICSPTPNIPDDVQIGRCFSNINITAMDSRDIYDRHVFLPSSFSEFGSLIESTHWNGFQKRSFYDLPKGMSALGNFPMSFHYAIGDMQYGLEYLLYHAEVAGRTSRIIQKTSSGNELNTEHALNMIKMYGKSNFKY</sequence>
<dbReference type="Proteomes" id="UP000046392">
    <property type="component" value="Unplaced"/>
</dbReference>
<evidence type="ECO:0000256" key="6">
    <source>
        <dbReference type="ARBA" id="ARBA00022679"/>
    </source>
</evidence>
<evidence type="ECO:0000256" key="4">
    <source>
        <dbReference type="ARBA" id="ARBA00012557"/>
    </source>
</evidence>
<comment type="similarity">
    <text evidence="3">Belongs to the glycosyltransferase 31 family. Beta3-Gal-T subfamily.</text>
</comment>
<keyword evidence="11 12" id="KW-0472">Membrane</keyword>
<reference evidence="15" key="1">
    <citation type="submission" date="2017-02" db="UniProtKB">
        <authorList>
            <consortium name="WormBaseParasite"/>
        </authorList>
    </citation>
    <scope>IDENTIFICATION</scope>
</reference>
<keyword evidence="6" id="KW-0808">Transferase</keyword>
<keyword evidence="14" id="KW-1185">Reference proteome</keyword>
<dbReference type="GO" id="GO:0016020">
    <property type="term" value="C:membrane"/>
    <property type="evidence" value="ECO:0007669"/>
    <property type="project" value="UniProtKB-SubCell"/>
</dbReference>
<keyword evidence="7 12" id="KW-0812">Transmembrane</keyword>
<evidence type="ECO:0000256" key="5">
    <source>
        <dbReference type="ARBA" id="ARBA00022676"/>
    </source>
</evidence>
<evidence type="ECO:0000256" key="10">
    <source>
        <dbReference type="ARBA" id="ARBA00022989"/>
    </source>
</evidence>
<keyword evidence="5" id="KW-0328">Glycosyltransferase</keyword>
<evidence type="ECO:0000256" key="8">
    <source>
        <dbReference type="ARBA" id="ARBA00022741"/>
    </source>
</evidence>
<comment type="subcellular location">
    <subcellularLocation>
        <location evidence="1">Membrane</location>
        <topology evidence="1">Single-pass type II membrane protein</topology>
    </subcellularLocation>
</comment>
<evidence type="ECO:0000256" key="11">
    <source>
        <dbReference type="ARBA" id="ARBA00023136"/>
    </source>
</evidence>
<dbReference type="STRING" id="174720.A0A0N5C5F1"/>
<accession>A0A0N5C5F1</accession>
<proteinExistence type="inferred from homology"/>
<evidence type="ECO:0000313" key="14">
    <source>
        <dbReference type="Proteomes" id="UP000046392"/>
    </source>
</evidence>
<feature type="domain" description="Fringe-like glycosyltransferase" evidence="13">
    <location>
        <begin position="77"/>
        <end position="252"/>
    </location>
</feature>
<keyword evidence="8" id="KW-0547">Nucleotide-binding</keyword>
<evidence type="ECO:0000313" key="15">
    <source>
        <dbReference type="WBParaSite" id="SPAL_0001317900.3"/>
    </source>
</evidence>
<name>A0A0N5C5F1_STREA</name>
<dbReference type="GO" id="GO:0016263">
    <property type="term" value="F:glycoprotein-N-acetylgalactosamine 3-beta-galactosyltransferase activity"/>
    <property type="evidence" value="ECO:0007669"/>
    <property type="project" value="UniProtKB-EC"/>
</dbReference>
<evidence type="ECO:0000259" key="13">
    <source>
        <dbReference type="Pfam" id="PF02434"/>
    </source>
</evidence>
<dbReference type="InterPro" id="IPR003378">
    <property type="entry name" value="Fringe-like_glycosylTrfase"/>
</dbReference>
<dbReference type="GO" id="GO:0000166">
    <property type="term" value="F:nucleotide binding"/>
    <property type="evidence" value="ECO:0007669"/>
    <property type="project" value="UniProtKB-KW"/>
</dbReference>
<evidence type="ECO:0000256" key="1">
    <source>
        <dbReference type="ARBA" id="ARBA00004606"/>
    </source>
</evidence>
<dbReference type="EC" id="2.4.1.122" evidence="4"/>
<dbReference type="Gene3D" id="3.90.550.50">
    <property type="match status" value="1"/>
</dbReference>
<evidence type="ECO:0000256" key="3">
    <source>
        <dbReference type="ARBA" id="ARBA00006462"/>
    </source>
</evidence>
<dbReference type="AlphaFoldDB" id="A0A0N5C5F1"/>
<keyword evidence="9" id="KW-0735">Signal-anchor</keyword>
<dbReference type="PANTHER" id="PTHR23033">
    <property type="entry name" value="BETA1,3-GALACTOSYLTRANSFERASE"/>
    <property type="match status" value="1"/>
</dbReference>
<evidence type="ECO:0000256" key="12">
    <source>
        <dbReference type="SAM" id="Phobius"/>
    </source>
</evidence>
<evidence type="ECO:0000256" key="9">
    <source>
        <dbReference type="ARBA" id="ARBA00022968"/>
    </source>
</evidence>